<dbReference type="PANTHER" id="PTHR34039:SF1">
    <property type="entry name" value="UPF0102 PROTEIN YRAN"/>
    <property type="match status" value="1"/>
</dbReference>
<dbReference type="AlphaFoldDB" id="A0A1H3WQW5"/>
<dbReference type="GO" id="GO:0003676">
    <property type="term" value="F:nucleic acid binding"/>
    <property type="evidence" value="ECO:0007669"/>
    <property type="project" value="InterPro"/>
</dbReference>
<dbReference type="Proteomes" id="UP000198703">
    <property type="component" value="Unassembled WGS sequence"/>
</dbReference>
<keyword evidence="3" id="KW-0540">Nuclease</keyword>
<keyword evidence="3" id="KW-0378">Hydrolase</keyword>
<comment type="similarity">
    <text evidence="1 2">Belongs to the UPF0102 family.</text>
</comment>
<protein>
    <recommendedName>
        <fullName evidence="2">UPF0102 protein SAMN05444370_10282</fullName>
    </recommendedName>
</protein>
<dbReference type="InterPro" id="IPR011335">
    <property type="entry name" value="Restrct_endonuc-II-like"/>
</dbReference>
<gene>
    <name evidence="3" type="ORF">SAMN05444370_10282</name>
</gene>
<name>A0A1H3WQW5_9RHOB</name>
<keyword evidence="3" id="KW-0255">Endonuclease</keyword>
<dbReference type="Pfam" id="PF02021">
    <property type="entry name" value="UPF0102"/>
    <property type="match status" value="1"/>
</dbReference>
<evidence type="ECO:0000313" key="4">
    <source>
        <dbReference type="Proteomes" id="UP000198703"/>
    </source>
</evidence>
<dbReference type="InterPro" id="IPR003509">
    <property type="entry name" value="UPF0102_YraN-like"/>
</dbReference>
<dbReference type="HAMAP" id="MF_00048">
    <property type="entry name" value="UPF0102"/>
    <property type="match status" value="1"/>
</dbReference>
<dbReference type="RefSeq" id="WP_093248348.1">
    <property type="nucleotide sequence ID" value="NZ_FNQM01000002.1"/>
</dbReference>
<dbReference type="SUPFAM" id="SSF52980">
    <property type="entry name" value="Restriction endonuclease-like"/>
    <property type="match status" value="1"/>
</dbReference>
<sequence length="127" mass="13740">MAEAAAPRARRGGRNHRAGLAGEDAAARFYESRGAEVLARRWRAPEGEIDLIVRDGGVIAFVEVKSGRGALRRDAIGPRQWARLEAAAVRYMLHAETGDAPVRFDAAFVGPDGAVDVVENARMSEAW</sequence>
<evidence type="ECO:0000256" key="1">
    <source>
        <dbReference type="ARBA" id="ARBA00006738"/>
    </source>
</evidence>
<reference evidence="3 4" key="1">
    <citation type="submission" date="2016-10" db="EMBL/GenBank/DDBJ databases">
        <authorList>
            <person name="de Groot N.N."/>
        </authorList>
    </citation>
    <scope>NUCLEOTIDE SEQUENCE [LARGE SCALE GENOMIC DNA]</scope>
    <source>
        <strain evidence="3 4">DSM 15345</strain>
    </source>
</reference>
<evidence type="ECO:0000256" key="2">
    <source>
        <dbReference type="HAMAP-Rule" id="MF_00048"/>
    </source>
</evidence>
<evidence type="ECO:0000313" key="3">
    <source>
        <dbReference type="EMBL" id="SDZ89535.1"/>
    </source>
</evidence>
<dbReference type="PANTHER" id="PTHR34039">
    <property type="entry name" value="UPF0102 PROTEIN YRAN"/>
    <property type="match status" value="1"/>
</dbReference>
<proteinExistence type="inferred from homology"/>
<dbReference type="GO" id="GO:0004519">
    <property type="term" value="F:endonuclease activity"/>
    <property type="evidence" value="ECO:0007669"/>
    <property type="project" value="UniProtKB-KW"/>
</dbReference>
<dbReference type="STRING" id="89524.SAMN05444370_10282"/>
<organism evidence="3 4">
    <name type="scientific">Rubrimonas cliftonensis</name>
    <dbReference type="NCBI Taxonomy" id="89524"/>
    <lineage>
        <taxon>Bacteria</taxon>
        <taxon>Pseudomonadati</taxon>
        <taxon>Pseudomonadota</taxon>
        <taxon>Alphaproteobacteria</taxon>
        <taxon>Rhodobacterales</taxon>
        <taxon>Paracoccaceae</taxon>
        <taxon>Rubrimonas</taxon>
    </lineage>
</organism>
<accession>A0A1H3WQW5</accession>
<dbReference type="InterPro" id="IPR011856">
    <property type="entry name" value="tRNA_endonuc-like_dom_sf"/>
</dbReference>
<keyword evidence="4" id="KW-1185">Reference proteome</keyword>
<dbReference type="EMBL" id="FNQM01000002">
    <property type="protein sequence ID" value="SDZ89535.1"/>
    <property type="molecule type" value="Genomic_DNA"/>
</dbReference>
<dbReference type="Gene3D" id="3.40.1350.10">
    <property type="match status" value="1"/>
</dbReference>
<dbReference type="OrthoDB" id="9812968at2"/>